<reference evidence="4" key="2">
    <citation type="submission" date="2020-09" db="EMBL/GenBank/DDBJ databases">
        <authorList>
            <person name="Sun Q."/>
            <person name="Ohkuma M."/>
        </authorList>
    </citation>
    <scope>NUCLEOTIDE SEQUENCE</scope>
    <source>
        <strain evidence="4">JCM 15325</strain>
    </source>
</reference>
<name>A0A917S5Y3_9BACL</name>
<proteinExistence type="predicted"/>
<dbReference type="InterPro" id="IPR041698">
    <property type="entry name" value="Methyltransf_25"/>
</dbReference>
<evidence type="ECO:0000313" key="5">
    <source>
        <dbReference type="Proteomes" id="UP000654670"/>
    </source>
</evidence>
<dbReference type="PANTHER" id="PTHR43861">
    <property type="entry name" value="TRANS-ACONITATE 2-METHYLTRANSFERASE-RELATED"/>
    <property type="match status" value="1"/>
</dbReference>
<protein>
    <recommendedName>
        <fullName evidence="3">Methyltransferase domain-containing protein</fullName>
    </recommendedName>
</protein>
<evidence type="ECO:0000313" key="4">
    <source>
        <dbReference type="EMBL" id="GGL60639.1"/>
    </source>
</evidence>
<keyword evidence="1" id="KW-0489">Methyltransferase</keyword>
<dbReference type="Proteomes" id="UP000654670">
    <property type="component" value="Unassembled WGS sequence"/>
</dbReference>
<dbReference type="SUPFAM" id="SSF53335">
    <property type="entry name" value="S-adenosyl-L-methionine-dependent methyltransferases"/>
    <property type="match status" value="1"/>
</dbReference>
<dbReference type="PANTHER" id="PTHR43861:SF1">
    <property type="entry name" value="TRANS-ACONITATE 2-METHYLTRANSFERASE"/>
    <property type="match status" value="1"/>
</dbReference>
<reference evidence="4" key="1">
    <citation type="journal article" date="2014" name="Int. J. Syst. Evol. Microbiol.">
        <title>Complete genome sequence of Corynebacterium casei LMG S-19264T (=DSM 44701T), isolated from a smear-ripened cheese.</title>
        <authorList>
            <consortium name="US DOE Joint Genome Institute (JGI-PGF)"/>
            <person name="Walter F."/>
            <person name="Albersmeier A."/>
            <person name="Kalinowski J."/>
            <person name="Ruckert C."/>
        </authorList>
    </citation>
    <scope>NUCLEOTIDE SEQUENCE</scope>
    <source>
        <strain evidence="4">JCM 15325</strain>
    </source>
</reference>
<feature type="domain" description="Methyltransferase" evidence="3">
    <location>
        <begin position="37"/>
        <end position="135"/>
    </location>
</feature>
<accession>A0A917S5Y3</accession>
<gene>
    <name evidence="4" type="ORF">GCM10007968_25780</name>
</gene>
<dbReference type="RefSeq" id="WP_188804008.1">
    <property type="nucleotide sequence ID" value="NZ_BMOK01000013.1"/>
</dbReference>
<keyword evidence="5" id="KW-1185">Reference proteome</keyword>
<dbReference type="EMBL" id="BMOK01000013">
    <property type="protein sequence ID" value="GGL60639.1"/>
    <property type="molecule type" value="Genomic_DNA"/>
</dbReference>
<dbReference type="Gene3D" id="3.40.50.150">
    <property type="entry name" value="Vaccinia Virus protein VP39"/>
    <property type="match status" value="1"/>
</dbReference>
<evidence type="ECO:0000256" key="1">
    <source>
        <dbReference type="ARBA" id="ARBA00022603"/>
    </source>
</evidence>
<sequence length="191" mass="21463">MKYRESGMPDEQLWKTFFDPDQILEQMGIGRNINTLIDVGCGYGTFLIPAAKRISGQAIGIDIDPEMIEACRTKALKQNLENVALVCGDMSAANRAESLERHTETVDYITLFNILHCEKPLALLRSAYNLLNSKGRAGVIHWKYGDTPRGPSLEIRPTPEKISEWAEEAGFSLLDSFDLPPYHFGLVFEKK</sequence>
<dbReference type="AlphaFoldDB" id="A0A917S5Y3"/>
<organism evidence="4 5">
    <name type="scientific">Sporolactobacillus putidus</name>
    <dbReference type="NCBI Taxonomy" id="492735"/>
    <lineage>
        <taxon>Bacteria</taxon>
        <taxon>Bacillati</taxon>
        <taxon>Bacillota</taxon>
        <taxon>Bacilli</taxon>
        <taxon>Bacillales</taxon>
        <taxon>Sporolactobacillaceae</taxon>
        <taxon>Sporolactobacillus</taxon>
    </lineage>
</organism>
<evidence type="ECO:0000259" key="3">
    <source>
        <dbReference type="Pfam" id="PF13649"/>
    </source>
</evidence>
<dbReference type="CDD" id="cd02440">
    <property type="entry name" value="AdoMet_MTases"/>
    <property type="match status" value="1"/>
</dbReference>
<dbReference type="InterPro" id="IPR029063">
    <property type="entry name" value="SAM-dependent_MTases_sf"/>
</dbReference>
<comment type="caution">
    <text evidence="4">The sequence shown here is derived from an EMBL/GenBank/DDBJ whole genome shotgun (WGS) entry which is preliminary data.</text>
</comment>
<evidence type="ECO:0000256" key="2">
    <source>
        <dbReference type="ARBA" id="ARBA00022679"/>
    </source>
</evidence>
<dbReference type="GO" id="GO:0032259">
    <property type="term" value="P:methylation"/>
    <property type="evidence" value="ECO:0007669"/>
    <property type="project" value="UniProtKB-KW"/>
</dbReference>
<dbReference type="GO" id="GO:0008168">
    <property type="term" value="F:methyltransferase activity"/>
    <property type="evidence" value="ECO:0007669"/>
    <property type="project" value="UniProtKB-KW"/>
</dbReference>
<dbReference type="Pfam" id="PF13649">
    <property type="entry name" value="Methyltransf_25"/>
    <property type="match status" value="1"/>
</dbReference>
<keyword evidence="2" id="KW-0808">Transferase</keyword>